<evidence type="ECO:0000256" key="5">
    <source>
        <dbReference type="ARBA" id="ARBA00022679"/>
    </source>
</evidence>
<dbReference type="RefSeq" id="WP_119341326.1">
    <property type="nucleotide sequence ID" value="NZ_BJXL01000024.1"/>
</dbReference>
<comment type="pathway">
    <text evidence="2">Cofactor biosynthesis; thiamine diphosphate biosynthesis.</text>
</comment>
<name>A0A511QZV6_9DEIN</name>
<evidence type="ECO:0000256" key="6">
    <source>
        <dbReference type="ARBA" id="ARBA00022723"/>
    </source>
</evidence>
<feature type="domain" description="SsuA/THI5-like" evidence="12">
    <location>
        <begin position="38"/>
        <end position="251"/>
    </location>
</feature>
<dbReference type="GO" id="GO:0009228">
    <property type="term" value="P:thiamine biosynthetic process"/>
    <property type="evidence" value="ECO:0007669"/>
    <property type="project" value="UniProtKB-KW"/>
</dbReference>
<comment type="catalytic activity">
    <reaction evidence="11">
        <text>N(6)-(pyridoxal phosphate)-L-lysyl-[4-amino-5-hydroxymethyl-2-methylpyrimidine phosphate synthase] + L-histidyl-[4-amino-5-hydroxymethyl-2-methylpyrimidine phosphate synthase] + 2 Fe(3+) + 4 H2O = L-lysyl-[4-amino-5-hydroxymethyl-2-methylpyrimidine phosphate synthase] + (2S)-2-amino-5-hydroxy-4-oxopentanoyl-[4-amino-5-hydroxymethyl-2-methylpyrimidine phosphate synthase] + 4-amino-2-methyl-5-(phosphooxymethyl)pyrimidine + 3-oxopropanoate + 2 Fe(2+) + 2 H(+)</text>
        <dbReference type="Rhea" id="RHEA:65756"/>
        <dbReference type="Rhea" id="RHEA-COMP:16892"/>
        <dbReference type="Rhea" id="RHEA-COMP:16893"/>
        <dbReference type="Rhea" id="RHEA-COMP:16894"/>
        <dbReference type="Rhea" id="RHEA-COMP:16895"/>
        <dbReference type="ChEBI" id="CHEBI:15377"/>
        <dbReference type="ChEBI" id="CHEBI:15378"/>
        <dbReference type="ChEBI" id="CHEBI:29033"/>
        <dbReference type="ChEBI" id="CHEBI:29034"/>
        <dbReference type="ChEBI" id="CHEBI:29969"/>
        <dbReference type="ChEBI" id="CHEBI:29979"/>
        <dbReference type="ChEBI" id="CHEBI:33190"/>
        <dbReference type="ChEBI" id="CHEBI:58354"/>
        <dbReference type="ChEBI" id="CHEBI:143915"/>
        <dbReference type="ChEBI" id="CHEBI:157692"/>
    </reaction>
    <physiologicalReaction direction="left-to-right" evidence="11">
        <dbReference type="Rhea" id="RHEA:65757"/>
    </physiologicalReaction>
</comment>
<evidence type="ECO:0000259" key="12">
    <source>
        <dbReference type="Pfam" id="PF09084"/>
    </source>
</evidence>
<evidence type="ECO:0000256" key="9">
    <source>
        <dbReference type="ARBA" id="ARBA00023004"/>
    </source>
</evidence>
<reference evidence="13 14" key="1">
    <citation type="submission" date="2019-07" db="EMBL/GenBank/DDBJ databases">
        <title>Whole genome shotgun sequence of Meiothermus hypogaeus NBRC 106114.</title>
        <authorList>
            <person name="Hosoyama A."/>
            <person name="Uohara A."/>
            <person name="Ohji S."/>
            <person name="Ichikawa N."/>
        </authorList>
    </citation>
    <scope>NUCLEOTIDE SEQUENCE [LARGE SCALE GENOMIC DNA]</scope>
    <source>
        <strain evidence="13 14">NBRC 106114</strain>
    </source>
</reference>
<comment type="function">
    <text evidence="1">Responsible for the formation of the pyrimidine heterocycle in the thiamine biosynthesis pathway. Catalyzes the formation of hydroxymethylpyrimidine phosphate (HMP-P) from histidine and pyridoxal phosphate (PLP). The protein uses PLP and the active site histidine to form HMP-P, generating an inactive enzyme. The enzyme can only undergo a single turnover, which suggests it is a suicide enzyme.</text>
</comment>
<evidence type="ECO:0000313" key="13">
    <source>
        <dbReference type="EMBL" id="GEM82888.1"/>
    </source>
</evidence>
<dbReference type="EMBL" id="BJXL01000024">
    <property type="protein sequence ID" value="GEM82888.1"/>
    <property type="molecule type" value="Genomic_DNA"/>
</dbReference>
<dbReference type="SUPFAM" id="SSF53850">
    <property type="entry name" value="Periplasmic binding protein-like II"/>
    <property type="match status" value="1"/>
</dbReference>
<dbReference type="GO" id="GO:0016740">
    <property type="term" value="F:transferase activity"/>
    <property type="evidence" value="ECO:0007669"/>
    <property type="project" value="UniProtKB-KW"/>
</dbReference>
<evidence type="ECO:0000256" key="11">
    <source>
        <dbReference type="ARBA" id="ARBA00048179"/>
    </source>
</evidence>
<dbReference type="InterPro" id="IPR027939">
    <property type="entry name" value="NMT1/THI5"/>
</dbReference>
<keyword evidence="8" id="KW-0784">Thiamine biosynthesis</keyword>
<evidence type="ECO:0000313" key="14">
    <source>
        <dbReference type="Proteomes" id="UP000321197"/>
    </source>
</evidence>
<comment type="subunit">
    <text evidence="4">Homodimer.</text>
</comment>
<comment type="similarity">
    <text evidence="3">Belongs to the NMT1/THI5 family.</text>
</comment>
<proteinExistence type="inferred from homology"/>
<keyword evidence="9" id="KW-0408">Iron</keyword>
<dbReference type="PANTHER" id="PTHR31528">
    <property type="entry name" value="4-AMINO-5-HYDROXYMETHYL-2-METHYLPYRIMIDINE PHOSPHATE SYNTHASE THI11-RELATED"/>
    <property type="match status" value="1"/>
</dbReference>
<protein>
    <recommendedName>
        <fullName evidence="10">Thiamine pyrimidine synthase</fullName>
    </recommendedName>
</protein>
<organism evidence="13 14">
    <name type="scientific">Meiothermus hypogaeus NBRC 106114</name>
    <dbReference type="NCBI Taxonomy" id="1227553"/>
    <lineage>
        <taxon>Bacteria</taxon>
        <taxon>Thermotogati</taxon>
        <taxon>Deinococcota</taxon>
        <taxon>Deinococci</taxon>
        <taxon>Thermales</taxon>
        <taxon>Thermaceae</taxon>
        <taxon>Meiothermus</taxon>
    </lineage>
</organism>
<dbReference type="Pfam" id="PF09084">
    <property type="entry name" value="NMT1"/>
    <property type="match status" value="1"/>
</dbReference>
<comment type="caution">
    <text evidence="13">The sequence shown here is derived from an EMBL/GenBank/DDBJ whole genome shotgun (WGS) entry which is preliminary data.</text>
</comment>
<evidence type="ECO:0000256" key="3">
    <source>
        <dbReference type="ARBA" id="ARBA00009406"/>
    </source>
</evidence>
<keyword evidence="5" id="KW-0808">Transferase</keyword>
<keyword evidence="7" id="KW-0663">Pyridoxal phosphate</keyword>
<dbReference type="Gene3D" id="3.40.190.10">
    <property type="entry name" value="Periplasmic binding protein-like II"/>
    <property type="match status" value="2"/>
</dbReference>
<dbReference type="AlphaFoldDB" id="A0A511QZV6"/>
<evidence type="ECO:0000256" key="2">
    <source>
        <dbReference type="ARBA" id="ARBA00004948"/>
    </source>
</evidence>
<evidence type="ECO:0000256" key="10">
    <source>
        <dbReference type="ARBA" id="ARBA00033171"/>
    </source>
</evidence>
<dbReference type="InterPro" id="IPR015168">
    <property type="entry name" value="SsuA/THI5"/>
</dbReference>
<evidence type="ECO:0000256" key="8">
    <source>
        <dbReference type="ARBA" id="ARBA00022977"/>
    </source>
</evidence>
<evidence type="ECO:0000256" key="1">
    <source>
        <dbReference type="ARBA" id="ARBA00003469"/>
    </source>
</evidence>
<dbReference type="Proteomes" id="UP000321197">
    <property type="component" value="Unassembled WGS sequence"/>
</dbReference>
<sequence>MWTRGLLFVLLLLTGLGLAQPRTNVRFTLDFAFQGPTAPFLLAQDKGYYTAEGLNVSIDRGFGSSDAISKIAANNYDMGFADFNSLIEFNTRNPNNQLLAVFMVYNTTPAAVFSLKSKGIARPSDLVGKTLAAPAGDAGRRLFPVFAEAVGIDPARVSFINVDVPLREPTLARGQADGITGFYFTSFLNLRNVGVKPEDMVIFKYGDYTQNLYGNAVVVRREFAQANPQAVAAFLRALVKGFKDVIANPSEGIAAVKRRDGLINEALERERLLLALNSHVLTPDSRAFGLGSVRRERVERNIQAVAKAFELPTTLKVEQVWSDRFLPPIADRRVTGPAR</sequence>
<dbReference type="GO" id="GO:0046872">
    <property type="term" value="F:metal ion binding"/>
    <property type="evidence" value="ECO:0007669"/>
    <property type="project" value="UniProtKB-KW"/>
</dbReference>
<accession>A0A511QZV6</accession>
<evidence type="ECO:0000256" key="4">
    <source>
        <dbReference type="ARBA" id="ARBA00011738"/>
    </source>
</evidence>
<dbReference type="OrthoDB" id="9815602at2"/>
<gene>
    <name evidence="13" type="ORF">MHY01S_10540</name>
</gene>
<keyword evidence="6" id="KW-0479">Metal-binding</keyword>
<evidence type="ECO:0000256" key="7">
    <source>
        <dbReference type="ARBA" id="ARBA00022898"/>
    </source>
</evidence>
<dbReference type="PANTHER" id="PTHR31528:SF1">
    <property type="entry name" value="4-AMINO-5-HYDROXYMETHYL-2-METHYLPYRIMIDINE PHOSPHATE SYNTHASE THI11-RELATED"/>
    <property type="match status" value="1"/>
</dbReference>